<feature type="transmembrane region" description="Helical" evidence="9">
    <location>
        <begin position="195"/>
        <end position="215"/>
    </location>
</feature>
<dbReference type="PANTHER" id="PTHR30183">
    <property type="entry name" value="MOLYBDENUM TRANSPORT SYSTEM PERMEASE PROTEIN MODB"/>
    <property type="match status" value="1"/>
</dbReference>
<comment type="subcellular location">
    <subcellularLocation>
        <location evidence="1 9">Cell membrane</location>
        <topology evidence="1 9">Multi-pass membrane protein</topology>
    </subcellularLocation>
</comment>
<evidence type="ECO:0000256" key="7">
    <source>
        <dbReference type="ARBA" id="ARBA00022989"/>
    </source>
</evidence>
<keyword evidence="5 10" id="KW-0500">Molybdenum</keyword>
<dbReference type="InterPro" id="IPR035906">
    <property type="entry name" value="MetI-like_sf"/>
</dbReference>
<accession>A0A3P5WYV1</accession>
<evidence type="ECO:0000259" key="11">
    <source>
        <dbReference type="PROSITE" id="PS50928"/>
    </source>
</evidence>
<feature type="transmembrane region" description="Helical" evidence="9">
    <location>
        <begin position="12"/>
        <end position="35"/>
    </location>
</feature>
<evidence type="ECO:0000256" key="10">
    <source>
        <dbReference type="RuleBase" id="RU365097"/>
    </source>
</evidence>
<evidence type="ECO:0000256" key="3">
    <source>
        <dbReference type="ARBA" id="ARBA00022448"/>
    </source>
</evidence>
<evidence type="ECO:0000313" key="13">
    <source>
        <dbReference type="Proteomes" id="UP000270468"/>
    </source>
</evidence>
<evidence type="ECO:0000256" key="5">
    <source>
        <dbReference type="ARBA" id="ARBA00022505"/>
    </source>
</evidence>
<comment type="function">
    <text evidence="10">Part of the binding-protein-dependent transport system for molybdenum; probably responsible for the translocation of the substrate across the membrane.</text>
</comment>
<dbReference type="CDD" id="cd06261">
    <property type="entry name" value="TM_PBP2"/>
    <property type="match status" value="1"/>
</dbReference>
<feature type="transmembrane region" description="Helical" evidence="9">
    <location>
        <begin position="47"/>
        <end position="68"/>
    </location>
</feature>
<keyword evidence="8 9" id="KW-0472">Membrane</keyword>
<feature type="transmembrane region" description="Helical" evidence="9">
    <location>
        <begin position="88"/>
        <end position="113"/>
    </location>
</feature>
<evidence type="ECO:0000256" key="6">
    <source>
        <dbReference type="ARBA" id="ARBA00022692"/>
    </source>
</evidence>
<keyword evidence="4 10" id="KW-1003">Cell membrane</keyword>
<reference evidence="12 13" key="1">
    <citation type="submission" date="2018-11" db="EMBL/GenBank/DDBJ databases">
        <authorList>
            <person name="Criscuolo A."/>
        </authorList>
    </citation>
    <scope>NUCLEOTIDE SEQUENCE [LARGE SCALE GENOMIC DNA]</scope>
    <source>
        <strain evidence="12">ATB-66</strain>
    </source>
</reference>
<keyword evidence="6 9" id="KW-0812">Transmembrane</keyword>
<dbReference type="Pfam" id="PF00528">
    <property type="entry name" value="BPD_transp_1"/>
    <property type="match status" value="1"/>
</dbReference>
<keyword evidence="7 9" id="KW-1133">Transmembrane helix</keyword>
<evidence type="ECO:0000256" key="9">
    <source>
        <dbReference type="RuleBase" id="RU363032"/>
    </source>
</evidence>
<comment type="similarity">
    <text evidence="2 10">Belongs to the binding-protein-dependent transport system permease family. CysTW subfamily.</text>
</comment>
<dbReference type="AlphaFoldDB" id="A0A3P5WYV1"/>
<proteinExistence type="inferred from homology"/>
<dbReference type="SUPFAM" id="SSF161098">
    <property type="entry name" value="MetI-like"/>
    <property type="match status" value="1"/>
</dbReference>
<keyword evidence="3 9" id="KW-0813">Transport</keyword>
<organism evidence="12 13">
    <name type="scientific">Filibacter tadaridae</name>
    <dbReference type="NCBI Taxonomy" id="2483811"/>
    <lineage>
        <taxon>Bacteria</taxon>
        <taxon>Bacillati</taxon>
        <taxon>Bacillota</taxon>
        <taxon>Bacilli</taxon>
        <taxon>Bacillales</taxon>
        <taxon>Caryophanaceae</taxon>
        <taxon>Filibacter</taxon>
    </lineage>
</organism>
<dbReference type="GO" id="GO:0005886">
    <property type="term" value="C:plasma membrane"/>
    <property type="evidence" value="ECO:0007669"/>
    <property type="project" value="UniProtKB-SubCell"/>
</dbReference>
<dbReference type="InterPro" id="IPR011867">
    <property type="entry name" value="ModB_ABC"/>
</dbReference>
<dbReference type="Gene3D" id="1.10.3720.10">
    <property type="entry name" value="MetI-like"/>
    <property type="match status" value="1"/>
</dbReference>
<evidence type="ECO:0000256" key="4">
    <source>
        <dbReference type="ARBA" id="ARBA00022475"/>
    </source>
</evidence>
<evidence type="ECO:0000256" key="1">
    <source>
        <dbReference type="ARBA" id="ARBA00004651"/>
    </source>
</evidence>
<dbReference type="PROSITE" id="PS50928">
    <property type="entry name" value="ABC_TM1"/>
    <property type="match status" value="1"/>
</dbReference>
<evidence type="ECO:0000313" key="12">
    <source>
        <dbReference type="EMBL" id="VDC24220.1"/>
    </source>
</evidence>
<gene>
    <name evidence="12" type="primary">modB</name>
    <name evidence="12" type="ORF">FILTAD_01032</name>
</gene>
<dbReference type="InterPro" id="IPR000515">
    <property type="entry name" value="MetI-like"/>
</dbReference>
<dbReference type="PANTHER" id="PTHR30183:SF3">
    <property type="entry name" value="MOLYBDENUM TRANSPORT SYSTEM PERMEASE PROTEIN MODB"/>
    <property type="match status" value="1"/>
</dbReference>
<name>A0A3P5WYV1_9BACL</name>
<evidence type="ECO:0000256" key="2">
    <source>
        <dbReference type="ARBA" id="ARBA00007069"/>
    </source>
</evidence>
<protein>
    <recommendedName>
        <fullName evidence="10">Molybdenum transport system permease</fullName>
    </recommendedName>
</protein>
<evidence type="ECO:0000256" key="8">
    <source>
        <dbReference type="ARBA" id="ARBA00023136"/>
    </source>
</evidence>
<feature type="domain" description="ABC transmembrane type-1" evidence="11">
    <location>
        <begin position="9"/>
        <end position="211"/>
    </location>
</feature>
<dbReference type="GO" id="GO:0015098">
    <property type="term" value="F:molybdate ion transmembrane transporter activity"/>
    <property type="evidence" value="ECO:0007669"/>
    <property type="project" value="UniProtKB-UniRule"/>
</dbReference>
<keyword evidence="13" id="KW-1185">Reference proteome</keyword>
<dbReference type="EMBL" id="UXAV01000030">
    <property type="protein sequence ID" value="VDC24220.1"/>
    <property type="molecule type" value="Genomic_DNA"/>
</dbReference>
<dbReference type="Proteomes" id="UP000270468">
    <property type="component" value="Unassembled WGS sequence"/>
</dbReference>
<feature type="transmembrane region" description="Helical" evidence="9">
    <location>
        <begin position="134"/>
        <end position="156"/>
    </location>
</feature>
<sequence length="231" mass="25818">MSDVNLSPLWLSFQTAAIATVIVFIVGVLLARFLARNEFYGKSIIEAILLLPLVLPPTVVGFGLLYVFGKNGFLGRFLLDYFDFQVVFSWYAVIIAAVVVSFPLMYQSAAAAFKNYDPNIENAAYTMGASKWKVFWTISFPLAWPGLLAGLVLSFARALGEFGATLMLAGYIPNVTDTIPLAIYFAVESGNMEMATFWVVIIVALGFSAILWLNWWSKRNMMRYAERRKSK</sequence>
<dbReference type="NCBIfam" id="TIGR02141">
    <property type="entry name" value="modB_ABC"/>
    <property type="match status" value="1"/>
</dbReference>